<dbReference type="Pfam" id="PF19086">
    <property type="entry name" value="Terpene_syn_C_2"/>
    <property type="match status" value="1"/>
</dbReference>
<dbReference type="InterPro" id="IPR050148">
    <property type="entry name" value="Terpene_synthase-like"/>
</dbReference>
<proteinExistence type="predicted"/>
<dbReference type="SUPFAM" id="SSF48576">
    <property type="entry name" value="Terpenoid synthases"/>
    <property type="match status" value="1"/>
</dbReference>
<reference evidence="7" key="1">
    <citation type="submission" date="2023-07" db="EMBL/GenBank/DDBJ databases">
        <title>draft genome sequence of fig (Ficus carica).</title>
        <authorList>
            <person name="Takahashi T."/>
            <person name="Nishimura K."/>
        </authorList>
    </citation>
    <scope>NUCLEOTIDE SEQUENCE</scope>
</reference>
<dbReference type="SFLD" id="SFLDG01019">
    <property type="entry name" value="Terpene_Cyclase_Like_1_C_Termi"/>
    <property type="match status" value="1"/>
</dbReference>
<dbReference type="InterPro" id="IPR036965">
    <property type="entry name" value="Terpene_synth_N_sf"/>
</dbReference>
<evidence type="ECO:0000313" key="8">
    <source>
        <dbReference type="Proteomes" id="UP001187192"/>
    </source>
</evidence>
<dbReference type="FunFam" id="1.50.10.130:FF:000001">
    <property type="entry name" value="Isoprene synthase, chloroplastic"/>
    <property type="match status" value="1"/>
</dbReference>
<evidence type="ECO:0000256" key="1">
    <source>
        <dbReference type="ARBA" id="ARBA00001946"/>
    </source>
</evidence>
<evidence type="ECO:0000259" key="5">
    <source>
        <dbReference type="Pfam" id="PF01397"/>
    </source>
</evidence>
<dbReference type="SUPFAM" id="SSF48239">
    <property type="entry name" value="Terpenoid cyclases/Protein prenyltransferases"/>
    <property type="match status" value="1"/>
</dbReference>
<dbReference type="Gene3D" id="1.10.600.10">
    <property type="entry name" value="Farnesyl Diphosphate Synthase"/>
    <property type="match status" value="2"/>
</dbReference>
<organism evidence="7 8">
    <name type="scientific">Ficus carica</name>
    <name type="common">Common fig</name>
    <dbReference type="NCBI Taxonomy" id="3494"/>
    <lineage>
        <taxon>Eukaryota</taxon>
        <taxon>Viridiplantae</taxon>
        <taxon>Streptophyta</taxon>
        <taxon>Embryophyta</taxon>
        <taxon>Tracheophyta</taxon>
        <taxon>Spermatophyta</taxon>
        <taxon>Magnoliopsida</taxon>
        <taxon>eudicotyledons</taxon>
        <taxon>Gunneridae</taxon>
        <taxon>Pentapetalae</taxon>
        <taxon>rosids</taxon>
        <taxon>fabids</taxon>
        <taxon>Rosales</taxon>
        <taxon>Moraceae</taxon>
        <taxon>Ficeae</taxon>
        <taxon>Ficus</taxon>
    </lineage>
</organism>
<evidence type="ECO:0000259" key="6">
    <source>
        <dbReference type="Pfam" id="PF03936"/>
    </source>
</evidence>
<dbReference type="CDD" id="cd00684">
    <property type="entry name" value="Terpene_cyclase_plant_C1"/>
    <property type="match status" value="1"/>
</dbReference>
<dbReference type="InterPro" id="IPR044814">
    <property type="entry name" value="Terpene_cyclase_plant_C1"/>
</dbReference>
<keyword evidence="4" id="KW-0456">Lyase</keyword>
<sequence length="538" mass="62551">MAKVFSLAVLFYTPKYTKPRNALQATPCTHKTRHYFKCLASKQTSDSAIRQSANYKPTVWSFDFVQSLKDRPIDQGLKDKAKKMKEYVQRMITSEKTEILTVLELIDDIQRLGLGYNYQDEIREAVGRCVFWMMNNEGTTKSLRATALCFRLLRQHGYEVSQDIFKSFMDQPEACLTKDVKGMLALYEASYFAFEGEHLLVEARAFTSLHLNNLKEKFVSESLTEQVSHALELPLHHRIPRLESRWYIEAYSKRSDANKILLEYATLDFNMVQSTLQSDLKHMSRWWKGLDLANKLNFTRDRLMECFFWTVGMVFEPQYSDLRKGLTKVTSLITVMDDVYDVYGTLDELELFTDAVERWDIKAVQTLPDYMKICFLALYNTVNDMVYDTLKEHDEYILSYLTKAWTDMFKAFLQEKKWSLNKETPTFKDYLENGWMSVSGVAELERGETANSILCVMSETRVSEESARLEIRNLVEETWKKLNKHMADGDLPFLKPFAETVINLARIAECTYQNGDAHGAPDSKSKNRVFSLIIDPIY</sequence>
<dbReference type="Pfam" id="PF03936">
    <property type="entry name" value="Terpene_synth_C"/>
    <property type="match status" value="1"/>
</dbReference>
<dbReference type="Pfam" id="PF01397">
    <property type="entry name" value="Terpene_synth"/>
    <property type="match status" value="1"/>
</dbReference>
<name>A0AA88DMG2_FICCA</name>
<dbReference type="Gene3D" id="1.50.10.130">
    <property type="entry name" value="Terpene synthase, N-terminal domain"/>
    <property type="match status" value="1"/>
</dbReference>
<dbReference type="Proteomes" id="UP001187192">
    <property type="component" value="Unassembled WGS sequence"/>
</dbReference>
<dbReference type="GO" id="GO:0016102">
    <property type="term" value="P:diterpenoid biosynthetic process"/>
    <property type="evidence" value="ECO:0007669"/>
    <property type="project" value="InterPro"/>
</dbReference>
<dbReference type="GO" id="GO:0000287">
    <property type="term" value="F:magnesium ion binding"/>
    <property type="evidence" value="ECO:0007669"/>
    <property type="project" value="InterPro"/>
</dbReference>
<protein>
    <submittedName>
        <fullName evidence="7">Uncharacterized protein</fullName>
    </submittedName>
</protein>
<feature type="domain" description="Terpene synthase metal-binding" evidence="6">
    <location>
        <begin position="288"/>
        <end position="439"/>
    </location>
</feature>
<gene>
    <name evidence="7" type="ORF">TIFTF001_027131</name>
</gene>
<keyword evidence="3" id="KW-0460">Magnesium</keyword>
<dbReference type="AlphaFoldDB" id="A0AA88DMG2"/>
<dbReference type="InterPro" id="IPR005630">
    <property type="entry name" value="Terpene_synthase_metal-bd"/>
</dbReference>
<dbReference type="SFLD" id="SFLDS00005">
    <property type="entry name" value="Isoprenoid_Synthase_Type_I"/>
    <property type="match status" value="1"/>
</dbReference>
<dbReference type="PANTHER" id="PTHR31225">
    <property type="entry name" value="OS04G0344100 PROTEIN-RELATED"/>
    <property type="match status" value="1"/>
</dbReference>
<dbReference type="InterPro" id="IPR034741">
    <property type="entry name" value="Terpene_cyclase-like_1_C"/>
</dbReference>
<dbReference type="InterPro" id="IPR001906">
    <property type="entry name" value="Terpene_synth_N"/>
</dbReference>
<feature type="domain" description="Terpene synthase N-terminal" evidence="5">
    <location>
        <begin position="60"/>
        <end position="231"/>
    </location>
</feature>
<keyword evidence="8" id="KW-1185">Reference proteome</keyword>
<dbReference type="EMBL" id="BTGU01000075">
    <property type="protein sequence ID" value="GMN58037.1"/>
    <property type="molecule type" value="Genomic_DNA"/>
</dbReference>
<dbReference type="GO" id="GO:0010333">
    <property type="term" value="F:terpene synthase activity"/>
    <property type="evidence" value="ECO:0007669"/>
    <property type="project" value="InterPro"/>
</dbReference>
<evidence type="ECO:0000256" key="3">
    <source>
        <dbReference type="ARBA" id="ARBA00022842"/>
    </source>
</evidence>
<evidence type="ECO:0000256" key="2">
    <source>
        <dbReference type="ARBA" id="ARBA00022723"/>
    </source>
</evidence>
<comment type="cofactor">
    <cofactor evidence="1">
        <name>Mg(2+)</name>
        <dbReference type="ChEBI" id="CHEBI:18420"/>
    </cofactor>
</comment>
<evidence type="ECO:0000256" key="4">
    <source>
        <dbReference type="ARBA" id="ARBA00023239"/>
    </source>
</evidence>
<accession>A0AA88DMG2</accession>
<keyword evidence="2" id="KW-0479">Metal-binding</keyword>
<dbReference type="InterPro" id="IPR008930">
    <property type="entry name" value="Terpenoid_cyclase/PrenylTrfase"/>
</dbReference>
<comment type="caution">
    <text evidence="7">The sequence shown here is derived from an EMBL/GenBank/DDBJ whole genome shotgun (WGS) entry which is preliminary data.</text>
</comment>
<dbReference type="InterPro" id="IPR008949">
    <property type="entry name" value="Isoprenoid_synthase_dom_sf"/>
</dbReference>
<evidence type="ECO:0000313" key="7">
    <source>
        <dbReference type="EMBL" id="GMN58037.1"/>
    </source>
</evidence>
<dbReference type="PANTHER" id="PTHR31225:SF252">
    <property type="entry name" value="TERPENE SYNTHASE 12-RELATED"/>
    <property type="match status" value="1"/>
</dbReference>